<organism evidence="2 3">
    <name type="scientific">Extremus antarcticus</name>
    <dbReference type="NCBI Taxonomy" id="702011"/>
    <lineage>
        <taxon>Eukaryota</taxon>
        <taxon>Fungi</taxon>
        <taxon>Dikarya</taxon>
        <taxon>Ascomycota</taxon>
        <taxon>Pezizomycotina</taxon>
        <taxon>Dothideomycetes</taxon>
        <taxon>Dothideomycetidae</taxon>
        <taxon>Mycosphaerellales</taxon>
        <taxon>Extremaceae</taxon>
        <taxon>Extremus</taxon>
    </lineage>
</organism>
<dbReference type="Proteomes" id="UP001271007">
    <property type="component" value="Unassembled WGS sequence"/>
</dbReference>
<comment type="caution">
    <text evidence="2">The sequence shown here is derived from an EMBL/GenBank/DDBJ whole genome shotgun (WGS) entry which is preliminary data.</text>
</comment>
<protein>
    <submittedName>
        <fullName evidence="2">Uncharacterized protein</fullName>
    </submittedName>
</protein>
<dbReference type="EMBL" id="JAWDJX010000029">
    <property type="protein sequence ID" value="KAK3050795.1"/>
    <property type="molecule type" value="Genomic_DNA"/>
</dbReference>
<feature type="region of interest" description="Disordered" evidence="1">
    <location>
        <begin position="74"/>
        <end position="96"/>
    </location>
</feature>
<name>A0AAJ0DI32_9PEZI</name>
<accession>A0AAJ0DI32</accession>
<evidence type="ECO:0000313" key="3">
    <source>
        <dbReference type="Proteomes" id="UP001271007"/>
    </source>
</evidence>
<evidence type="ECO:0000313" key="2">
    <source>
        <dbReference type="EMBL" id="KAK3050795.1"/>
    </source>
</evidence>
<feature type="region of interest" description="Disordered" evidence="1">
    <location>
        <begin position="142"/>
        <end position="161"/>
    </location>
</feature>
<dbReference type="AlphaFoldDB" id="A0AAJ0DI32"/>
<reference evidence="2" key="1">
    <citation type="submission" date="2023-04" db="EMBL/GenBank/DDBJ databases">
        <title>Black Yeasts Isolated from many extreme environments.</title>
        <authorList>
            <person name="Coleine C."/>
            <person name="Stajich J.E."/>
            <person name="Selbmann L."/>
        </authorList>
    </citation>
    <scope>NUCLEOTIDE SEQUENCE</scope>
    <source>
        <strain evidence="2">CCFEE 5312</strain>
    </source>
</reference>
<sequence>MSTPSVDPATVDYSGISEQVKVHGIDDPDRNSRQAAYFIDGGCLVTDKDGYSLKIARQADGSYKVVRGEDPLGWRNEQNRHETNRRARLEGDGRPSWLGERELTDYESGRPHPMDCGIANCDHPVHFGGSETGELTFEKVVEKGGDGKDSENTGGEGSATV</sequence>
<evidence type="ECO:0000256" key="1">
    <source>
        <dbReference type="SAM" id="MobiDB-lite"/>
    </source>
</evidence>
<gene>
    <name evidence="2" type="ORF">LTR09_007871</name>
</gene>
<keyword evidence="3" id="KW-1185">Reference proteome</keyword>
<feature type="compositionally biased region" description="Basic and acidic residues" evidence="1">
    <location>
        <begin position="142"/>
        <end position="151"/>
    </location>
</feature>
<proteinExistence type="predicted"/>